<dbReference type="AlphaFoldDB" id="R8GZW8"/>
<protein>
    <recommendedName>
        <fullName evidence="1">Phosphotyrosine protein phosphatase I domain-containing protein</fullName>
    </recommendedName>
</protein>
<reference evidence="2 3" key="1">
    <citation type="submission" date="2012-12" db="EMBL/GenBank/DDBJ databases">
        <title>The Genome Sequence of Bacillus cereus VD021.</title>
        <authorList>
            <consortium name="The Broad Institute Genome Sequencing Platform"/>
            <consortium name="The Broad Institute Genome Sequencing Center for Infectious Disease"/>
            <person name="Feldgarden M."/>
            <person name="Van der Auwera G.A."/>
            <person name="Mahillon J."/>
            <person name="Duprez V."/>
            <person name="Timmery S."/>
            <person name="Mattelet C."/>
            <person name="Dierick K."/>
            <person name="Sun M."/>
            <person name="Yu Z."/>
            <person name="Zhu L."/>
            <person name="Hu X."/>
            <person name="Shank E.B."/>
            <person name="Swiecicka I."/>
            <person name="Hansen B.M."/>
            <person name="Andrup L."/>
            <person name="Walker B."/>
            <person name="Young S.K."/>
            <person name="Zeng Q."/>
            <person name="Gargeya S."/>
            <person name="Fitzgerald M."/>
            <person name="Haas B."/>
            <person name="Abouelleil A."/>
            <person name="Alvarado L."/>
            <person name="Arachchi H.M."/>
            <person name="Berlin A.M."/>
            <person name="Chapman S.B."/>
            <person name="Dewar J."/>
            <person name="Goldberg J."/>
            <person name="Griggs A."/>
            <person name="Gujja S."/>
            <person name="Hansen M."/>
            <person name="Howarth C."/>
            <person name="Imamovic A."/>
            <person name="Larimer J."/>
            <person name="McCowan C."/>
            <person name="Murphy C."/>
            <person name="Neiman D."/>
            <person name="Pearson M."/>
            <person name="Priest M."/>
            <person name="Roberts A."/>
            <person name="Saif S."/>
            <person name="Shea T."/>
            <person name="Sisk P."/>
            <person name="Sykes S."/>
            <person name="Wortman J."/>
            <person name="Nusbaum C."/>
            <person name="Birren B."/>
        </authorList>
    </citation>
    <scope>NUCLEOTIDE SEQUENCE [LARGE SCALE GENOMIC DNA]</scope>
    <source>
        <strain evidence="2 3">VD021</strain>
    </source>
</reference>
<dbReference type="HOGENOM" id="CLU_2803294_0_0_9"/>
<accession>R8GZW8</accession>
<feature type="domain" description="Phosphotyrosine protein phosphatase I" evidence="1">
    <location>
        <begin position="1"/>
        <end position="57"/>
    </location>
</feature>
<name>R8GZW8_BACCE</name>
<evidence type="ECO:0000313" key="3">
    <source>
        <dbReference type="Proteomes" id="UP000014040"/>
    </source>
</evidence>
<dbReference type="Pfam" id="PF01451">
    <property type="entry name" value="LMWPc"/>
    <property type="match status" value="1"/>
</dbReference>
<evidence type="ECO:0000259" key="1">
    <source>
        <dbReference type="Pfam" id="PF01451"/>
    </source>
</evidence>
<proteinExistence type="predicted"/>
<dbReference type="InterPro" id="IPR023485">
    <property type="entry name" value="Ptyr_pPase"/>
</dbReference>
<comment type="caution">
    <text evidence="2">The sequence shown here is derived from an EMBL/GenBank/DDBJ whole genome shotgun (WGS) entry which is preliminary data.</text>
</comment>
<organism evidence="2 3">
    <name type="scientific">Bacillus cereus VD021</name>
    <dbReference type="NCBI Taxonomy" id="1053224"/>
    <lineage>
        <taxon>Bacteria</taxon>
        <taxon>Bacillati</taxon>
        <taxon>Bacillota</taxon>
        <taxon>Bacilli</taxon>
        <taxon>Bacillales</taxon>
        <taxon>Bacillaceae</taxon>
        <taxon>Bacillus</taxon>
        <taxon>Bacillus cereus group</taxon>
    </lineage>
</organism>
<dbReference type="EMBL" id="AHES01000077">
    <property type="protein sequence ID" value="EOO66138.1"/>
    <property type="molecule type" value="Genomic_DNA"/>
</dbReference>
<dbReference type="InterPro" id="IPR036196">
    <property type="entry name" value="Ptyr_pPase_sf"/>
</dbReference>
<evidence type="ECO:0000313" key="2">
    <source>
        <dbReference type="EMBL" id="EOO66138.1"/>
    </source>
</evidence>
<gene>
    <name evidence="2" type="ORF">IIC_05811</name>
</gene>
<dbReference type="SUPFAM" id="SSF52788">
    <property type="entry name" value="Phosphotyrosine protein phosphatases I"/>
    <property type="match status" value="1"/>
</dbReference>
<dbReference type="Proteomes" id="UP000014040">
    <property type="component" value="Unassembled WGS sequence"/>
</dbReference>
<dbReference type="Gene3D" id="3.40.50.2300">
    <property type="match status" value="1"/>
</dbReference>
<dbReference type="PATRIC" id="fig|1053224.3.peg.5843"/>
<sequence>MDNKNIADLKSFGKTGGYIGRLSDFVPDGGWTDVPDPYYTGNFQEVYDLVTEGCAKLVAFIRNEQGI</sequence>